<feature type="region of interest" description="Disordered" evidence="2">
    <location>
        <begin position="1"/>
        <end position="22"/>
    </location>
</feature>
<protein>
    <submittedName>
        <fullName evidence="3">Uncharacterized protein</fullName>
    </submittedName>
</protein>
<dbReference type="EMBL" id="CP021330">
    <property type="protein sequence ID" value="AVX04241.1"/>
    <property type="molecule type" value="Genomic_DNA"/>
</dbReference>
<dbReference type="RefSeq" id="WP_117395585.1">
    <property type="nucleotide sequence ID" value="NZ_CP021330.1"/>
</dbReference>
<evidence type="ECO:0000313" key="3">
    <source>
        <dbReference type="EMBL" id="AVX04241.1"/>
    </source>
</evidence>
<reference evidence="3 4" key="1">
    <citation type="submission" date="2017-05" db="EMBL/GenBank/DDBJ databases">
        <title>Genome Analysis of Maritalea myrionectae HL2708#5.</title>
        <authorList>
            <consortium name="Cotde Inc.-PKNU"/>
            <person name="Jang D."/>
            <person name="Oh H.-M."/>
        </authorList>
    </citation>
    <scope>NUCLEOTIDE SEQUENCE [LARGE SCALE GENOMIC DNA]</scope>
    <source>
        <strain evidence="3 4">HL2708#5</strain>
    </source>
</reference>
<keyword evidence="1" id="KW-0175">Coiled coil</keyword>
<gene>
    <name evidence="3" type="ORF">MXMO3_01715</name>
</gene>
<dbReference type="KEGG" id="mmyr:MXMO3_01715"/>
<evidence type="ECO:0000256" key="2">
    <source>
        <dbReference type="SAM" id="MobiDB-lite"/>
    </source>
</evidence>
<proteinExistence type="predicted"/>
<evidence type="ECO:0000313" key="4">
    <source>
        <dbReference type="Proteomes" id="UP000258927"/>
    </source>
</evidence>
<organism evidence="3 4">
    <name type="scientific">Maritalea myrionectae</name>
    <dbReference type="NCBI Taxonomy" id="454601"/>
    <lineage>
        <taxon>Bacteria</taxon>
        <taxon>Pseudomonadati</taxon>
        <taxon>Pseudomonadota</taxon>
        <taxon>Alphaproteobacteria</taxon>
        <taxon>Hyphomicrobiales</taxon>
        <taxon>Devosiaceae</taxon>
        <taxon>Maritalea</taxon>
    </lineage>
</organism>
<accession>A0A2R4MDX9</accession>
<sequence>MPFNKTQPLYSAPGTPGLSQYDEPEPAFLETLGAAYRQENLIGSALTYAPTYFARQSEEFQRLDPDYDVFDDLQGYEQYNRRFVGVYNQKSAEIIKQQIDQEIEDRKILDASGWVGIGLSGVAAITDPTILLPGGALVKSGRAGFSATKSGVNVGLASGYATGIQEAGLQATQEVRTGEETVLNISGSALLGGILGATASKFINARDFKGLGDRTQAEFADDGMNVYEVSDALVQKAQGVGAAAYQDPLKAITLDDLDVGGNAAKKVADATAALRINPGVQTMLSPSTAVRRIYNQLVDNPIYTRMNMEGETLGSSVENLVKQYSRGALGEWIGAVAGRNGLYRKARQAGFGGTRTDFNKAVAVAARRNDIDPNGNEYVTQAAKLARDKIFSPLLKRAQEVGVLPDDIEVRTAPSYVSRLWNQQKLIAFEPQFKARVKKWADQVIAKQEVRRDEVDLSKRILGAGDLQKNIERLDARLERVVSQIDKRVSRRGNVTGKQKKTLGRLKGTSEQMPKMSAEEVVGTGDANKRFLDLFKEAQAAVKPQSFRDRFPTLQVVKDLGGVKTGSTLASELKAMGVTPKTRPGLFRKSGGLSDVDNLVKSENEIFTNLPGDGSGFVDRQAVLNAISDEIGGSPLRTDEMLEADSIAESISTVVQDWLEVNGLPSDATLADVKRMLDAPLEFEGAILDLAKLDEALETFDLKTDDLRLTQSALDAERKALQGKIDTLNDEIIRLQGQRGTSPNTRRLIEFSLKKRDLAVLKSKKRGLEKEVSTLRRASGVGVEDKLSAKLSDLTRINERIRATQANADKLEARLPKTPEGMPNFVNEADREDYVKEVVNSIYANLTSRGKGDVPAYIVPVETGFLKGRTFSIPDADIEEFLENDIELILRRYARDMGADVELAGKFGRADMKDQIKEIEADYQVLRDKAKTPKERDALTKAEKADIERLSAFRDMMRGTYRQAEQSSAWGGLTRAALTWNYIRLLGGVTLSSMSDAARLIGVHGVRATMTEALPSLISNVRAVKISKTDARELGAVTEMVLQGRLASLADLQDPYRYGSNFDRFLSNSSNMFSKATGLGWWNDTVKTMASVMTQNRILKHSLNYDKAPAAEKKYLAFLGIGKKEARQIAEQFKRHGSVDRGIHAADVSKWDEATRRIYGAALNKDVDRTIVTKGVSDQPLWTRSNWGKLIMQFKSFGLASHQRVLIAGLQERPHRMAEQLVFASAIGMMISWLKFIERGDQGRADQLVENPGLWVANGLDRTGILSIPFEISNTAEKLGLPVGITKAIQAAAGDEDQSGGVSRYASRNQLGAVLGPSAGLFKDLSTIAAQLSNQEITRSGVNAMIRQVPGASLPGVRSVMHQSIKPLAQEAVE</sequence>
<keyword evidence="4" id="KW-1185">Reference proteome</keyword>
<feature type="coiled-coil region" evidence="1">
    <location>
        <begin position="711"/>
        <end position="814"/>
    </location>
</feature>
<name>A0A2R4MDX9_9HYPH</name>
<dbReference type="Proteomes" id="UP000258927">
    <property type="component" value="Chromosome"/>
</dbReference>
<dbReference type="Gene3D" id="1.10.287.1490">
    <property type="match status" value="1"/>
</dbReference>
<evidence type="ECO:0000256" key="1">
    <source>
        <dbReference type="SAM" id="Coils"/>
    </source>
</evidence>